<dbReference type="PANTHER" id="PTHR38690">
    <property type="entry name" value="PROTEASE-RELATED"/>
    <property type="match status" value="1"/>
</dbReference>
<keyword evidence="4" id="KW-1185">Reference proteome</keyword>
<dbReference type="PANTHER" id="PTHR38690:SF1">
    <property type="entry name" value="PROTEASE"/>
    <property type="match status" value="1"/>
</dbReference>
<reference evidence="3 4" key="1">
    <citation type="submission" date="2019-03" db="EMBL/GenBank/DDBJ databases">
        <title>Genomic Encyclopedia of Type Strains, Phase IV (KMG-IV): sequencing the most valuable type-strain genomes for metagenomic binning, comparative biology and taxonomic classification.</title>
        <authorList>
            <person name="Goeker M."/>
        </authorList>
    </citation>
    <scope>NUCLEOTIDE SEQUENCE [LARGE SCALE GENOMIC DNA]</scope>
    <source>
        <strain evidence="3 4">DSM 25287</strain>
    </source>
</reference>
<gene>
    <name evidence="3" type="ORF">EV699_10349</name>
</gene>
<name>A0A4R2LBV5_9GAMM</name>
<dbReference type="InterPro" id="IPR025263">
    <property type="entry name" value="YhdP_central"/>
</dbReference>
<dbReference type="RefSeq" id="WP_132538645.1">
    <property type="nucleotide sequence ID" value="NZ_SLWY01000003.1"/>
</dbReference>
<protein>
    <submittedName>
        <fullName evidence="3">Uncharacterized protein (TIGR02099 family)</fullName>
    </submittedName>
</protein>
<feature type="region of interest" description="Disordered" evidence="1">
    <location>
        <begin position="982"/>
        <end position="1004"/>
    </location>
</feature>
<feature type="domain" description="YhdP central" evidence="2">
    <location>
        <begin position="4"/>
        <end position="1264"/>
    </location>
</feature>
<dbReference type="Pfam" id="PF13116">
    <property type="entry name" value="YhdP"/>
    <property type="match status" value="1"/>
</dbReference>
<accession>A0A4R2LBV5</accession>
<evidence type="ECO:0000313" key="3">
    <source>
        <dbReference type="EMBL" id="TCO83004.1"/>
    </source>
</evidence>
<feature type="region of interest" description="Disordered" evidence="1">
    <location>
        <begin position="1259"/>
        <end position="1286"/>
    </location>
</feature>
<sequence>MSLLRATLRHTWLWSHRLGVALLLALALAVSAARLWLPHIDAYRGDLEAGLSQALGVRVGVDALAADWRTWGPAVRVTGLRLYGPDAGAAIATFSDAEIGFDALASLFARQPVVTRLTLRGVHLHLDRGPDGRIRLLPSRGGEPLPLAAFAGWLGHLQALDISDGRMTLAEPTAPGGQLDFDGLRLSLRRDGERARIAFAAARVPSGAAGLRAVIGIDSRGARYADWAGTLYLHATDIELAALPLPPTARPQGGRGDVELWGDWRGLAFERLLGRVSARDLVPPAGVLPAALDARLAPWLAAGLALDFDWGRDAERWSAAGVATLHDAQGVVRDTFRGELAFDGHDYTVALHEPPLPALLAAAQAEPALAAPLARFAPGGRIDELALRFDPERPRNFALAARLDALGWQPADGVPGLQRLSGELRATGGGGELVFDSPGLRFDAPAVFRAPLDFTHARGRVHWAAQGDDGWLVSIDEARVDNPTLSARVGGTLALVPGVTPYADLHAEVERVAVAATRLYLPTAVIPPDGVAWLDRALIGGEGRGGRALLRGPLAAFPFRDGSGEFDARLQVQDGLLDFAPGWPRLEGLAADVHFHNQGLDIETAAARLWEVPVGRLHTRIADLEDAVVEVAGSLRADGAPLTRLLRESPLAERMGGLADTVELRGPHRLDLTLEIPTDERPASGRGTLHFEDAALAIADWDVALTGLRGALAFSEAGLRGEDIALALEGEPMRLDVGPVTVRGRTETQFRIRGRFGPGTLLGRANAEALLGSGRGALVQGAAEGTLVCAVPADAGGPNVYSLLFESALEGVNVRLPAPLAKAAGEKRAAQLRIDVGRNGRSRLAASYGTDVRALLELLDFPRRPRIERGDLRFGAGEAQLPPTPGIRITADVPRFEFDAGGGGELPEYPAWLSRVEAHVGELELAGHTFNDVRVVATGARDGLKLALDSAALRGELTLPRLPAAERPVQVRLQRLNLHAPAEEAEEAAEPAPAAPAATDPRSLPPLRVAIDDLRLDGRVLGRFDLASAPLPDGLALTQLELHAAGHDFSGHAEWRRTAQGPRSTLTLKGSSAAIGKTLEAFGYVAGIERGATEFDAELGWAADLPDISLAGAEGALHFTTGEGQLLEVDPGMGRFLGLFSLGAVARRLTLDFRDFFGQGFAFDRIEGRVRFAGGLAHTERLTLEGPAAKIELSGEVDLRRREYDQVVTVTPRVGVALPIAGAIAAGPVGAAAGAVLERLLRPGIDRLARYRYEVHGPWQSPEIERTEDTTPAEPTPEPSESRRGG</sequence>
<proteinExistence type="predicted"/>
<dbReference type="Proteomes" id="UP000295765">
    <property type="component" value="Unassembled WGS sequence"/>
</dbReference>
<comment type="caution">
    <text evidence="3">The sequence shown here is derived from an EMBL/GenBank/DDBJ whole genome shotgun (WGS) entry which is preliminary data.</text>
</comment>
<evidence type="ECO:0000256" key="1">
    <source>
        <dbReference type="SAM" id="MobiDB-lite"/>
    </source>
</evidence>
<dbReference type="EMBL" id="SLWY01000003">
    <property type="protein sequence ID" value="TCO83004.1"/>
    <property type="molecule type" value="Genomic_DNA"/>
</dbReference>
<dbReference type="InterPro" id="IPR011836">
    <property type="entry name" value="YhdP"/>
</dbReference>
<organism evidence="3 4">
    <name type="scientific">Plasticicumulans lactativorans</name>
    <dbReference type="NCBI Taxonomy" id="1133106"/>
    <lineage>
        <taxon>Bacteria</taxon>
        <taxon>Pseudomonadati</taxon>
        <taxon>Pseudomonadota</taxon>
        <taxon>Gammaproteobacteria</taxon>
        <taxon>Candidatus Competibacteraceae</taxon>
        <taxon>Plasticicumulans</taxon>
    </lineage>
</organism>
<dbReference type="NCBIfam" id="TIGR02099">
    <property type="entry name" value="YhdP family protein"/>
    <property type="match status" value="1"/>
</dbReference>
<evidence type="ECO:0000313" key="4">
    <source>
        <dbReference type="Proteomes" id="UP000295765"/>
    </source>
</evidence>
<dbReference type="OrthoDB" id="9762238at2"/>
<evidence type="ECO:0000259" key="2">
    <source>
        <dbReference type="Pfam" id="PF13116"/>
    </source>
</evidence>